<dbReference type="EMBL" id="JAMSHJ010000004">
    <property type="protein sequence ID" value="KAI5422964.1"/>
    <property type="molecule type" value="Genomic_DNA"/>
</dbReference>
<reference evidence="1 2" key="1">
    <citation type="journal article" date="2022" name="Nat. Genet.">
        <title>Improved pea reference genome and pan-genome highlight genomic features and evolutionary characteristics.</title>
        <authorList>
            <person name="Yang T."/>
            <person name="Liu R."/>
            <person name="Luo Y."/>
            <person name="Hu S."/>
            <person name="Wang D."/>
            <person name="Wang C."/>
            <person name="Pandey M.K."/>
            <person name="Ge S."/>
            <person name="Xu Q."/>
            <person name="Li N."/>
            <person name="Li G."/>
            <person name="Huang Y."/>
            <person name="Saxena R.K."/>
            <person name="Ji Y."/>
            <person name="Li M."/>
            <person name="Yan X."/>
            <person name="He Y."/>
            <person name="Liu Y."/>
            <person name="Wang X."/>
            <person name="Xiang C."/>
            <person name="Varshney R.K."/>
            <person name="Ding H."/>
            <person name="Gao S."/>
            <person name="Zong X."/>
        </authorList>
    </citation>
    <scope>NUCLEOTIDE SEQUENCE [LARGE SCALE GENOMIC DNA]</scope>
    <source>
        <strain evidence="1 2">cv. Zhongwan 6</strain>
    </source>
</reference>
<evidence type="ECO:0000313" key="1">
    <source>
        <dbReference type="EMBL" id="KAI5422964.1"/>
    </source>
</evidence>
<name>A0A9D5AY63_PEA</name>
<dbReference type="Proteomes" id="UP001058974">
    <property type="component" value="Chromosome 4"/>
</dbReference>
<dbReference type="AlphaFoldDB" id="A0A9D5AY63"/>
<comment type="caution">
    <text evidence="1">The sequence shown here is derived from an EMBL/GenBank/DDBJ whole genome shotgun (WGS) entry which is preliminary data.</text>
</comment>
<evidence type="ECO:0000313" key="2">
    <source>
        <dbReference type="Proteomes" id="UP001058974"/>
    </source>
</evidence>
<proteinExistence type="predicted"/>
<sequence length="106" mass="12253">MERIWWRKKSKREGIRIVENKLGDYDCPEFVLSALEERSIAKPWEQGFKELGGQKRWTEVQKELQLAKGNGISGKDDIVNVGTQNMGYLFMALNDYDNNGDVDENI</sequence>
<accession>A0A9D5AY63</accession>
<keyword evidence="2" id="KW-1185">Reference proteome</keyword>
<organism evidence="1 2">
    <name type="scientific">Pisum sativum</name>
    <name type="common">Garden pea</name>
    <name type="synonym">Lathyrus oleraceus</name>
    <dbReference type="NCBI Taxonomy" id="3888"/>
    <lineage>
        <taxon>Eukaryota</taxon>
        <taxon>Viridiplantae</taxon>
        <taxon>Streptophyta</taxon>
        <taxon>Embryophyta</taxon>
        <taxon>Tracheophyta</taxon>
        <taxon>Spermatophyta</taxon>
        <taxon>Magnoliopsida</taxon>
        <taxon>eudicotyledons</taxon>
        <taxon>Gunneridae</taxon>
        <taxon>Pentapetalae</taxon>
        <taxon>rosids</taxon>
        <taxon>fabids</taxon>
        <taxon>Fabales</taxon>
        <taxon>Fabaceae</taxon>
        <taxon>Papilionoideae</taxon>
        <taxon>50 kb inversion clade</taxon>
        <taxon>NPAAA clade</taxon>
        <taxon>Hologalegina</taxon>
        <taxon>IRL clade</taxon>
        <taxon>Fabeae</taxon>
        <taxon>Lathyrus</taxon>
    </lineage>
</organism>
<protein>
    <submittedName>
        <fullName evidence="1">Uncharacterized protein</fullName>
    </submittedName>
</protein>
<gene>
    <name evidence="1" type="ORF">KIW84_046111</name>
</gene>
<dbReference type="Gramene" id="Psat04G0611100-T1">
    <property type="protein sequence ID" value="KAI5422964.1"/>
    <property type="gene ID" value="KIW84_046111"/>
</dbReference>